<keyword evidence="1" id="KW-0812">Transmembrane</keyword>
<feature type="transmembrane region" description="Helical" evidence="1">
    <location>
        <begin position="29"/>
        <end position="46"/>
    </location>
</feature>
<organism evidence="2 3">
    <name type="scientific">Capnocytophaga canimorsus</name>
    <dbReference type="NCBI Taxonomy" id="28188"/>
    <lineage>
        <taxon>Bacteria</taxon>
        <taxon>Pseudomonadati</taxon>
        <taxon>Bacteroidota</taxon>
        <taxon>Flavobacteriia</taxon>
        <taxon>Flavobacteriales</taxon>
        <taxon>Flavobacteriaceae</taxon>
        <taxon>Capnocytophaga</taxon>
    </lineage>
</organism>
<keyword evidence="1" id="KW-0472">Membrane</keyword>
<gene>
    <name evidence="2" type="ORF">CCAN11_1930015</name>
</gene>
<evidence type="ECO:0000313" key="3">
    <source>
        <dbReference type="Proteomes" id="UP000039370"/>
    </source>
</evidence>
<protein>
    <submittedName>
        <fullName evidence="2">Uncharacterized protein</fullName>
    </submittedName>
</protein>
<keyword evidence="1" id="KW-1133">Transmembrane helix</keyword>
<sequence length="90" mass="10617">MAPPLNPKCTCACKFSTAMTAKANRKVKTIFFTFIIYLFLICYLWNNNYYAIFGMDKNKEYKRLKNTSKFSILVGIFNDLTKEFKTIFRL</sequence>
<evidence type="ECO:0000313" key="2">
    <source>
        <dbReference type="EMBL" id="CEN49405.1"/>
    </source>
</evidence>
<accession>A0A0B7ICC0</accession>
<dbReference type="EMBL" id="CDOK01000105">
    <property type="protein sequence ID" value="CEN49405.1"/>
    <property type="molecule type" value="Genomic_DNA"/>
</dbReference>
<dbReference type="Proteomes" id="UP000039370">
    <property type="component" value="Unassembled WGS sequence"/>
</dbReference>
<evidence type="ECO:0000256" key="1">
    <source>
        <dbReference type="SAM" id="Phobius"/>
    </source>
</evidence>
<name>A0A0B7ICC0_9FLAO</name>
<dbReference type="AlphaFoldDB" id="A0A0B7ICC0"/>
<reference evidence="3" key="1">
    <citation type="submission" date="2015-01" db="EMBL/GenBank/DDBJ databases">
        <authorList>
            <person name="MANFREDI Pablo"/>
        </authorList>
    </citation>
    <scope>NUCLEOTIDE SEQUENCE [LARGE SCALE GENOMIC DNA]</scope>
    <source>
        <strain evidence="3">Cc11</strain>
    </source>
</reference>
<proteinExistence type="predicted"/>